<evidence type="ECO:0000313" key="2">
    <source>
        <dbReference type="Proteomes" id="UP001235513"/>
    </source>
</evidence>
<name>A0ABT9SSA4_9FLAO</name>
<organism evidence="1 2">
    <name type="scientific">Chryseobacterium lathyri</name>
    <dbReference type="NCBI Taxonomy" id="395933"/>
    <lineage>
        <taxon>Bacteria</taxon>
        <taxon>Pseudomonadati</taxon>
        <taxon>Bacteroidota</taxon>
        <taxon>Flavobacteriia</taxon>
        <taxon>Flavobacteriales</taxon>
        <taxon>Weeksellaceae</taxon>
        <taxon>Chryseobacterium group</taxon>
        <taxon>Chryseobacterium</taxon>
    </lineage>
</organism>
<gene>
    <name evidence="1" type="ORF">J2T04_003588</name>
</gene>
<proteinExistence type="predicted"/>
<protein>
    <recommendedName>
        <fullName evidence="3">Transposase DDE domain-containing protein</fullName>
    </recommendedName>
</protein>
<reference evidence="1 2" key="1">
    <citation type="submission" date="2023-07" db="EMBL/GenBank/DDBJ databases">
        <title>Sorghum-associated microbial communities from plants grown in Nebraska, USA.</title>
        <authorList>
            <person name="Schachtman D."/>
        </authorList>
    </citation>
    <scope>NUCLEOTIDE SEQUENCE [LARGE SCALE GENOMIC DNA]</scope>
    <source>
        <strain evidence="1 2">CC351</strain>
    </source>
</reference>
<keyword evidence="2" id="KW-1185">Reference proteome</keyword>
<evidence type="ECO:0000313" key="1">
    <source>
        <dbReference type="EMBL" id="MDP9961676.1"/>
    </source>
</evidence>
<accession>A0ABT9SSA4</accession>
<comment type="caution">
    <text evidence="1">The sequence shown here is derived from an EMBL/GenBank/DDBJ whole genome shotgun (WGS) entry which is preliminary data.</text>
</comment>
<dbReference type="Proteomes" id="UP001235513">
    <property type="component" value="Unassembled WGS sequence"/>
</dbReference>
<sequence>MNSTGFELFKKFHKQLIIKYLNSKSNLNLVLDGSMIILPSSLIE</sequence>
<dbReference type="EMBL" id="JAUSRL010000007">
    <property type="protein sequence ID" value="MDP9961676.1"/>
    <property type="molecule type" value="Genomic_DNA"/>
</dbReference>
<evidence type="ECO:0008006" key="3">
    <source>
        <dbReference type="Google" id="ProtNLM"/>
    </source>
</evidence>